<accession>A0A0F9GC41</accession>
<dbReference type="AlphaFoldDB" id="A0A0F9GC41"/>
<dbReference type="EMBL" id="LAZR01020667">
    <property type="protein sequence ID" value="KKL88076.1"/>
    <property type="molecule type" value="Genomic_DNA"/>
</dbReference>
<proteinExistence type="predicted"/>
<organism evidence="1">
    <name type="scientific">marine sediment metagenome</name>
    <dbReference type="NCBI Taxonomy" id="412755"/>
    <lineage>
        <taxon>unclassified sequences</taxon>
        <taxon>metagenomes</taxon>
        <taxon>ecological metagenomes</taxon>
    </lineage>
</organism>
<evidence type="ECO:0000313" key="1">
    <source>
        <dbReference type="EMBL" id="KKL88076.1"/>
    </source>
</evidence>
<gene>
    <name evidence="1" type="ORF">LCGC14_1928360</name>
</gene>
<protein>
    <submittedName>
        <fullName evidence="1">Uncharacterized protein</fullName>
    </submittedName>
</protein>
<reference evidence="1" key="1">
    <citation type="journal article" date="2015" name="Nature">
        <title>Complex archaea that bridge the gap between prokaryotes and eukaryotes.</title>
        <authorList>
            <person name="Spang A."/>
            <person name="Saw J.H."/>
            <person name="Jorgensen S.L."/>
            <person name="Zaremba-Niedzwiedzka K."/>
            <person name="Martijn J."/>
            <person name="Lind A.E."/>
            <person name="van Eijk R."/>
            <person name="Schleper C."/>
            <person name="Guy L."/>
            <person name="Ettema T.J."/>
        </authorList>
    </citation>
    <scope>NUCLEOTIDE SEQUENCE</scope>
</reference>
<name>A0A0F9GC41_9ZZZZ</name>
<comment type="caution">
    <text evidence="1">The sequence shown here is derived from an EMBL/GenBank/DDBJ whole genome shotgun (WGS) entry which is preliminary data.</text>
</comment>
<sequence>MSELANLKFLEEFLDAHITFIVRDGRINQDRAATLSDLQDFMIDNMDCLCENQLIEVLVEIQNKWMTINQEAIEVAQLRMENVFGMTGKVESEICIVEGRDG</sequence>